<feature type="compositionally biased region" description="Low complexity" evidence="2">
    <location>
        <begin position="631"/>
        <end position="663"/>
    </location>
</feature>
<evidence type="ECO:0000256" key="1">
    <source>
        <dbReference type="ARBA" id="ARBA00010402"/>
    </source>
</evidence>
<feature type="compositionally biased region" description="Polar residues" evidence="2">
    <location>
        <begin position="22"/>
        <end position="39"/>
    </location>
</feature>
<reference evidence="4" key="2">
    <citation type="journal article" date="2018" name="Nat. Commun.">
        <title>Extreme sensitivity to ultraviolet light in the fungal pathogen causing white-nose syndrome of bats.</title>
        <authorList>
            <person name="Palmer J.M."/>
            <person name="Drees K.P."/>
            <person name="Foster J.T."/>
            <person name="Lindner D.L."/>
        </authorList>
    </citation>
    <scope>NUCLEOTIDE SEQUENCE [LARGE SCALE GENOMIC DNA]</scope>
    <source>
        <strain evidence="4">UAMH 10579</strain>
    </source>
</reference>
<dbReference type="RefSeq" id="XP_018134608.1">
    <property type="nucleotide sequence ID" value="XM_018270415.1"/>
</dbReference>
<dbReference type="AlphaFoldDB" id="A0A2P2SVL7"/>
<feature type="compositionally biased region" description="Basic and acidic residues" evidence="2">
    <location>
        <begin position="63"/>
        <end position="96"/>
    </location>
</feature>
<organism evidence="3 4">
    <name type="scientific">Pseudogymnoascus verrucosus</name>
    <dbReference type="NCBI Taxonomy" id="342668"/>
    <lineage>
        <taxon>Eukaryota</taxon>
        <taxon>Fungi</taxon>
        <taxon>Dikarya</taxon>
        <taxon>Ascomycota</taxon>
        <taxon>Pezizomycotina</taxon>
        <taxon>Leotiomycetes</taxon>
        <taxon>Thelebolales</taxon>
        <taxon>Thelebolaceae</taxon>
        <taxon>Pseudogymnoascus</taxon>
    </lineage>
</organism>
<name>A0A2P2SVL7_9PEZI</name>
<feature type="compositionally biased region" description="Pro residues" evidence="2">
    <location>
        <begin position="321"/>
        <end position="330"/>
    </location>
</feature>
<dbReference type="STRING" id="342668.A0A2P2SVL7"/>
<evidence type="ECO:0000256" key="2">
    <source>
        <dbReference type="SAM" id="MobiDB-lite"/>
    </source>
</evidence>
<dbReference type="GeneID" id="28834273"/>
<feature type="region of interest" description="Disordered" evidence="2">
    <location>
        <begin position="163"/>
        <end position="223"/>
    </location>
</feature>
<comment type="similarity">
    <text evidence="1">Belongs to the SIP5 family.</text>
</comment>
<feature type="compositionally biased region" description="Polar residues" evidence="2">
    <location>
        <begin position="723"/>
        <end position="732"/>
    </location>
</feature>
<gene>
    <name evidence="3" type="primary">SIP5</name>
    <name evidence="3" type="ORF">VE01_00887</name>
</gene>
<dbReference type="Proteomes" id="UP000091956">
    <property type="component" value="Unassembled WGS sequence"/>
</dbReference>
<keyword evidence="4" id="KW-1185">Reference proteome</keyword>
<protein>
    <submittedName>
        <fullName evidence="3">SNF1-interacting protein</fullName>
    </submittedName>
</protein>
<reference evidence="3 4" key="1">
    <citation type="submission" date="2016-03" db="EMBL/GenBank/DDBJ databases">
        <title>Comparative genomics of Pseudogymnoascus destructans, the fungus causing white-nose syndrome of bats.</title>
        <authorList>
            <person name="Palmer J.M."/>
            <person name="Drees K.P."/>
            <person name="Foster J.T."/>
            <person name="Lindner D.L."/>
        </authorList>
    </citation>
    <scope>NUCLEOTIDE SEQUENCE [LARGE SCALE GENOMIC DNA]</scope>
    <source>
        <strain evidence="3 4">UAMH 10579</strain>
    </source>
</reference>
<evidence type="ECO:0000313" key="3">
    <source>
        <dbReference type="EMBL" id="OBU00876.1"/>
    </source>
</evidence>
<feature type="compositionally biased region" description="Basic and acidic residues" evidence="2">
    <location>
        <begin position="666"/>
        <end position="681"/>
    </location>
</feature>
<feature type="compositionally biased region" description="Low complexity" evidence="2">
    <location>
        <begin position="201"/>
        <end position="210"/>
    </location>
</feature>
<feature type="compositionally biased region" description="Low complexity" evidence="2">
    <location>
        <begin position="605"/>
        <end position="614"/>
    </location>
</feature>
<feature type="compositionally biased region" description="Basic and acidic residues" evidence="2">
    <location>
        <begin position="308"/>
        <end position="318"/>
    </location>
</feature>
<accession>A0A2P2SVL7</accession>
<feature type="region of interest" description="Disordered" evidence="2">
    <location>
        <begin position="308"/>
        <end position="337"/>
    </location>
</feature>
<dbReference type="OrthoDB" id="21471at2759"/>
<feature type="region of interest" description="Disordered" evidence="2">
    <location>
        <begin position="459"/>
        <end position="484"/>
    </location>
</feature>
<feature type="compositionally biased region" description="Low complexity" evidence="2">
    <location>
        <begin position="459"/>
        <end position="470"/>
    </location>
</feature>
<feature type="region of interest" description="Disordered" evidence="2">
    <location>
        <begin position="1"/>
        <end position="96"/>
    </location>
</feature>
<evidence type="ECO:0000313" key="4">
    <source>
        <dbReference type="Proteomes" id="UP000091956"/>
    </source>
</evidence>
<dbReference type="GO" id="GO:0005737">
    <property type="term" value="C:cytoplasm"/>
    <property type="evidence" value="ECO:0007669"/>
    <property type="project" value="TreeGrafter"/>
</dbReference>
<feature type="compositionally biased region" description="Basic and acidic residues" evidence="2">
    <location>
        <begin position="539"/>
        <end position="572"/>
    </location>
</feature>
<feature type="compositionally biased region" description="Polar residues" evidence="2">
    <location>
        <begin position="472"/>
        <end position="483"/>
    </location>
</feature>
<feature type="compositionally biased region" description="Polar residues" evidence="2">
    <location>
        <begin position="177"/>
        <end position="187"/>
    </location>
</feature>
<dbReference type="InterPro" id="IPR039301">
    <property type="entry name" value="Sip5/DA2"/>
</dbReference>
<sequence length="732" mass="79301">MGNSATKEQRPSSAVGYHSRQDASSSQAGSANPSTNPYSARSGRGSRHDLSFLGIGSASHTVDGPEVRRETKQEREARRLEKERVAREKERTRSMKEEHVDGGYLVTQGVYTGTEDFSKPVVRQFMIERRIAPFWYGLNDFHHEWTEHQLVAAAKGLPIPAPDEIPLELDRPPTVESPHTSSNNIHNLTVPIAGRSDSYASDNSSHLSPSSPVPNQPLHLQATSPFRPRSKTLASLTSKNPPQSDIVPREVQLPVDPYVNGLRMEAFLYKDATECPICFIYYPPYLNKTRCCDQPICSECFVQIKRPDPHPPEHEHNDPSNPSPPPPPVQENPETLVSEPANCPYCQQAEFGVTYETPPFRRGLAYANLGPTSYGSAMSSSSSLNSAVSPSLKPIAGRRRTTSVSASDATVITTDKVRPDWATKLANARNHAARRSAAATALHTAAYMMGSGGSETRSFGFSSRFRNRGSPADSSAGTPTEQGPDTAARLAAFSTLAEQQAERQREAQADPGSRRRRSRVEDLEEMMMMEAIRQSLVAEEERKRKDEKEAAKDAKKEAKKKEKAEKKAEKAAKKGVYGSGATSISGSALSLVLPGVGRRRGNSGASAMAREAAANKNDKGKDVDRGAVAPSTSSSSDNPSHSDEAPTAVPTTLPTGAPTGAPTFRHHVEEPTPELLHHEFPPHSPTTTVPERPSHLRQMSNASSPASSIVESVHGSIKGDFPGSSSSVAYVL</sequence>
<feature type="region of interest" description="Disordered" evidence="2">
    <location>
        <begin position="497"/>
        <end position="732"/>
    </location>
</feature>
<proteinExistence type="inferred from homology"/>
<dbReference type="PANTHER" id="PTHR31315:SF1">
    <property type="entry name" value="PROTEIN SIP5"/>
    <property type="match status" value="1"/>
</dbReference>
<feature type="compositionally biased region" description="Basic and acidic residues" evidence="2">
    <location>
        <begin position="616"/>
        <end position="625"/>
    </location>
</feature>
<feature type="compositionally biased region" description="Polar residues" evidence="2">
    <location>
        <begin position="697"/>
        <end position="710"/>
    </location>
</feature>
<dbReference type="PANTHER" id="PTHR31315">
    <property type="entry name" value="PROTEIN SIP5"/>
    <property type="match status" value="1"/>
</dbReference>
<dbReference type="EMBL" id="KV460207">
    <property type="protein sequence ID" value="OBU00876.1"/>
    <property type="molecule type" value="Genomic_DNA"/>
</dbReference>
<dbReference type="CDD" id="cd24139">
    <property type="entry name" value="SIP5-like"/>
    <property type="match status" value="1"/>
</dbReference>